<dbReference type="Pfam" id="PF03901">
    <property type="entry name" value="Glyco_transf_22"/>
    <property type="match status" value="1"/>
</dbReference>
<dbReference type="AlphaFoldDB" id="A0A316EE14"/>
<sequence length="500" mass="58594">MTKYLETLNLKKILLLGLFFRLLAIIFSKGYAFTDDHFEVIEITQNLLDGLETPFPNFPKGTIYLFSLVYPGVHYVIFGLCEFMGMYNPEVKMFVGRLVHGLFSLLTIYYGYKITERLSNRVNDAKIVGLLLAIFWVFPFLSVRNLRELACVPPLLIGCYYALEKNVTTKHILWSAWWFTIAFVFRYQIVFIPFVIGLNWLLSKQNWKKAVIFGILMSVFFMLTQGVLDYFYWGNPFASIQAYIEYNSNSTNISMYPNGPWHRYIGTVAGLFLAFPFLLLLAGYFKTATQGGYRAVFFWASLFFFAFHSYYANKQERFIMPFLPYFIILGTIGFRDLYEQFREKKWLQGFTKFAVIWGVVLNTILLCVLSVTYTKRSRVESMNYLREKGDLKNFVLQNYEFSQPEAPFYLQKRYDYYTVDTHEKMADLPNQLKLGAKTKPNYIILVGNSDLEKRVAEMKAVFPTMEHEVDIEPSLVDNIAYLLNPSHNHNETFYLYKIRN</sequence>
<keyword evidence="11" id="KW-1185">Reference proteome</keyword>
<dbReference type="InterPro" id="IPR005599">
    <property type="entry name" value="GPI_mannosylTrfase"/>
</dbReference>
<dbReference type="PANTHER" id="PTHR22760">
    <property type="entry name" value="GLYCOSYLTRANSFERASE"/>
    <property type="match status" value="1"/>
</dbReference>
<keyword evidence="8 9" id="KW-0472">Membrane</keyword>
<keyword evidence="5 9" id="KW-0812">Transmembrane</keyword>
<feature type="transmembrane region" description="Helical" evidence="9">
    <location>
        <begin position="318"/>
        <end position="338"/>
    </location>
</feature>
<dbReference type="RefSeq" id="WP_109741433.1">
    <property type="nucleotide sequence ID" value="NZ_QGGO01000003.1"/>
</dbReference>
<keyword evidence="6" id="KW-0256">Endoplasmic reticulum</keyword>
<keyword evidence="4 10" id="KW-0808">Transferase</keyword>
<feature type="transmembrane region" description="Helical" evidence="9">
    <location>
        <begin position="124"/>
        <end position="141"/>
    </location>
</feature>
<organism evidence="10 11">
    <name type="scientific">Arcicella aurantiaca</name>
    <dbReference type="NCBI Taxonomy" id="591202"/>
    <lineage>
        <taxon>Bacteria</taxon>
        <taxon>Pseudomonadati</taxon>
        <taxon>Bacteroidota</taxon>
        <taxon>Cytophagia</taxon>
        <taxon>Cytophagales</taxon>
        <taxon>Flectobacillaceae</taxon>
        <taxon>Arcicella</taxon>
    </lineage>
</organism>
<feature type="transmembrane region" description="Helical" evidence="9">
    <location>
        <begin position="210"/>
        <end position="233"/>
    </location>
</feature>
<keyword evidence="3 10" id="KW-0328">Glycosyltransferase</keyword>
<evidence type="ECO:0000256" key="3">
    <source>
        <dbReference type="ARBA" id="ARBA00022676"/>
    </source>
</evidence>
<evidence type="ECO:0000313" key="10">
    <source>
        <dbReference type="EMBL" id="PWK28441.1"/>
    </source>
</evidence>
<dbReference type="GO" id="GO:0000030">
    <property type="term" value="F:mannosyltransferase activity"/>
    <property type="evidence" value="ECO:0007669"/>
    <property type="project" value="TreeGrafter"/>
</dbReference>
<accession>A0A316EE14</accession>
<evidence type="ECO:0000256" key="4">
    <source>
        <dbReference type="ARBA" id="ARBA00022679"/>
    </source>
</evidence>
<dbReference type="GO" id="GO:0012505">
    <property type="term" value="C:endomembrane system"/>
    <property type="evidence" value="ECO:0007669"/>
    <property type="project" value="UniProtKB-SubCell"/>
</dbReference>
<dbReference type="Proteomes" id="UP000245489">
    <property type="component" value="Unassembled WGS sequence"/>
</dbReference>
<evidence type="ECO:0000256" key="7">
    <source>
        <dbReference type="ARBA" id="ARBA00022989"/>
    </source>
</evidence>
<evidence type="ECO:0000256" key="5">
    <source>
        <dbReference type="ARBA" id="ARBA00022692"/>
    </source>
</evidence>
<dbReference type="OrthoDB" id="1465857at2"/>
<evidence type="ECO:0000256" key="9">
    <source>
        <dbReference type="SAM" id="Phobius"/>
    </source>
</evidence>
<proteinExistence type="predicted"/>
<comment type="caution">
    <text evidence="10">The sequence shown here is derived from an EMBL/GenBank/DDBJ whole genome shotgun (WGS) entry which is preliminary data.</text>
</comment>
<feature type="transmembrane region" description="Helical" evidence="9">
    <location>
        <begin position="175"/>
        <end position="198"/>
    </location>
</feature>
<feature type="transmembrane region" description="Helical" evidence="9">
    <location>
        <begin position="12"/>
        <end position="32"/>
    </location>
</feature>
<gene>
    <name evidence="10" type="ORF">LV89_00645</name>
</gene>
<comment type="subcellular location">
    <subcellularLocation>
        <location evidence="1">Endomembrane system</location>
        <topology evidence="1">Multi-pass membrane protein</topology>
    </subcellularLocation>
    <subcellularLocation>
        <location evidence="2">Endoplasmic reticulum membrane</location>
    </subcellularLocation>
</comment>
<keyword evidence="7 9" id="KW-1133">Transmembrane helix</keyword>
<feature type="transmembrane region" description="Helical" evidence="9">
    <location>
        <begin position="63"/>
        <end position="87"/>
    </location>
</feature>
<evidence type="ECO:0000256" key="1">
    <source>
        <dbReference type="ARBA" id="ARBA00004127"/>
    </source>
</evidence>
<evidence type="ECO:0000256" key="6">
    <source>
        <dbReference type="ARBA" id="ARBA00022824"/>
    </source>
</evidence>
<reference evidence="10 11" key="1">
    <citation type="submission" date="2018-05" db="EMBL/GenBank/DDBJ databases">
        <title>Genomic Encyclopedia of Archaeal and Bacterial Type Strains, Phase II (KMG-II): from individual species to whole genera.</title>
        <authorList>
            <person name="Goeker M."/>
        </authorList>
    </citation>
    <scope>NUCLEOTIDE SEQUENCE [LARGE SCALE GENOMIC DNA]</scope>
    <source>
        <strain evidence="10 11">DSM 22214</strain>
    </source>
</reference>
<evidence type="ECO:0000313" key="11">
    <source>
        <dbReference type="Proteomes" id="UP000245489"/>
    </source>
</evidence>
<evidence type="ECO:0000256" key="2">
    <source>
        <dbReference type="ARBA" id="ARBA00004586"/>
    </source>
</evidence>
<feature type="transmembrane region" description="Helical" evidence="9">
    <location>
        <begin position="264"/>
        <end position="285"/>
    </location>
</feature>
<protein>
    <submittedName>
        <fullName evidence="10">Alg9-like mannosyltransferase family protein</fullName>
    </submittedName>
</protein>
<feature type="transmembrane region" description="Helical" evidence="9">
    <location>
        <begin position="292"/>
        <end position="312"/>
    </location>
</feature>
<name>A0A316EE14_9BACT</name>
<feature type="transmembrane region" description="Helical" evidence="9">
    <location>
        <begin position="94"/>
        <end position="112"/>
    </location>
</feature>
<evidence type="ECO:0000256" key="8">
    <source>
        <dbReference type="ARBA" id="ARBA00023136"/>
    </source>
</evidence>
<feature type="transmembrane region" description="Helical" evidence="9">
    <location>
        <begin position="350"/>
        <end position="373"/>
    </location>
</feature>
<dbReference type="EMBL" id="QGGO01000003">
    <property type="protein sequence ID" value="PWK28441.1"/>
    <property type="molecule type" value="Genomic_DNA"/>
</dbReference>